<dbReference type="PANTHER" id="PTHR43080:SF2">
    <property type="entry name" value="CBS DOMAIN-CONTAINING PROTEIN"/>
    <property type="match status" value="1"/>
</dbReference>
<dbReference type="InterPro" id="IPR044725">
    <property type="entry name" value="CBSX3_CBS_dom"/>
</dbReference>
<feature type="domain" description="CBS" evidence="3">
    <location>
        <begin position="10"/>
        <end position="67"/>
    </location>
</feature>
<dbReference type="Proteomes" id="UP000439113">
    <property type="component" value="Unassembled WGS sequence"/>
</dbReference>
<dbReference type="AlphaFoldDB" id="A0A6N8DL82"/>
<dbReference type="OrthoDB" id="9807125at2"/>
<keyword evidence="1 2" id="KW-0129">CBS domain</keyword>
<name>A0A6N8DL82_RHOAC</name>
<dbReference type="CDD" id="cd04623">
    <property type="entry name" value="CBS_pair_bac_euk"/>
    <property type="match status" value="1"/>
</dbReference>
<dbReference type="EMBL" id="WNKS01000006">
    <property type="protein sequence ID" value="MTV31108.1"/>
    <property type="molecule type" value="Genomic_DNA"/>
</dbReference>
<organism evidence="4 5">
    <name type="scientific">Rhodoblastus acidophilus</name>
    <name type="common">Rhodopseudomonas acidophila</name>
    <dbReference type="NCBI Taxonomy" id="1074"/>
    <lineage>
        <taxon>Bacteria</taxon>
        <taxon>Pseudomonadati</taxon>
        <taxon>Pseudomonadota</taxon>
        <taxon>Alphaproteobacteria</taxon>
        <taxon>Hyphomicrobiales</taxon>
        <taxon>Rhodoblastaceae</taxon>
        <taxon>Rhodoblastus</taxon>
    </lineage>
</organism>
<protein>
    <submittedName>
        <fullName evidence="4">CBS domain-containing protein</fullName>
    </submittedName>
</protein>
<dbReference type="SMART" id="SM00116">
    <property type="entry name" value="CBS"/>
    <property type="match status" value="2"/>
</dbReference>
<gene>
    <name evidence="4" type="ORF">GJ654_08885</name>
</gene>
<evidence type="ECO:0000256" key="2">
    <source>
        <dbReference type="PROSITE-ProRule" id="PRU00703"/>
    </source>
</evidence>
<proteinExistence type="predicted"/>
<sequence length="143" mass="15351">MTVAMILAGKSRDVITTQPHRTLQEAAALLAEKGIGAALVADGAGAVVGIISERDVVRAIGRHGGAVLNDPVSKHMTSKVVTTEPGEAVDHVMDMMTSGRFRHVPVMENNRLVGVVSIGDVVKFRLDSIEWEYRAMRDYIATA</sequence>
<dbReference type="SUPFAM" id="SSF54631">
    <property type="entry name" value="CBS-domain pair"/>
    <property type="match status" value="1"/>
</dbReference>
<comment type="caution">
    <text evidence="4">The sequence shown here is derived from an EMBL/GenBank/DDBJ whole genome shotgun (WGS) entry which is preliminary data.</text>
</comment>
<dbReference type="Pfam" id="PF00571">
    <property type="entry name" value="CBS"/>
    <property type="match status" value="2"/>
</dbReference>
<dbReference type="InterPro" id="IPR000644">
    <property type="entry name" value="CBS_dom"/>
</dbReference>
<evidence type="ECO:0000313" key="4">
    <source>
        <dbReference type="EMBL" id="MTV31108.1"/>
    </source>
</evidence>
<dbReference type="InterPro" id="IPR051257">
    <property type="entry name" value="Diverse_CBS-Domain"/>
</dbReference>
<evidence type="ECO:0000256" key="1">
    <source>
        <dbReference type="ARBA" id="ARBA00023122"/>
    </source>
</evidence>
<feature type="domain" description="CBS" evidence="3">
    <location>
        <begin position="76"/>
        <end position="132"/>
    </location>
</feature>
<evidence type="ECO:0000313" key="5">
    <source>
        <dbReference type="Proteomes" id="UP000439113"/>
    </source>
</evidence>
<dbReference type="PANTHER" id="PTHR43080">
    <property type="entry name" value="CBS DOMAIN-CONTAINING PROTEIN CBSX3, MITOCHONDRIAL"/>
    <property type="match status" value="1"/>
</dbReference>
<dbReference type="InterPro" id="IPR046342">
    <property type="entry name" value="CBS_dom_sf"/>
</dbReference>
<dbReference type="RefSeq" id="WP_155445802.1">
    <property type="nucleotide sequence ID" value="NZ_JAOQNR010000006.1"/>
</dbReference>
<dbReference type="PROSITE" id="PS51371">
    <property type="entry name" value="CBS"/>
    <property type="match status" value="2"/>
</dbReference>
<dbReference type="Gene3D" id="3.10.580.10">
    <property type="entry name" value="CBS-domain"/>
    <property type="match status" value="1"/>
</dbReference>
<accession>A0A6N8DL82</accession>
<reference evidence="4 5" key="1">
    <citation type="submission" date="2019-11" db="EMBL/GenBank/DDBJ databases">
        <title>Whole-genome sequence of a Rhodoblastus acidophilus DSM 142.</title>
        <authorList>
            <person name="Kyndt J.A."/>
            <person name="Meyer T.E."/>
        </authorList>
    </citation>
    <scope>NUCLEOTIDE SEQUENCE [LARGE SCALE GENOMIC DNA]</scope>
    <source>
        <strain evidence="4 5">DSM 142</strain>
    </source>
</reference>
<evidence type="ECO:0000259" key="3">
    <source>
        <dbReference type="PROSITE" id="PS51371"/>
    </source>
</evidence>